<protein>
    <submittedName>
        <fullName evidence="1">Uncharacterized protein</fullName>
    </submittedName>
</protein>
<comment type="caution">
    <text evidence="1">The sequence shown here is derived from an EMBL/GenBank/DDBJ whole genome shotgun (WGS) entry which is preliminary data.</text>
</comment>
<keyword evidence="2" id="KW-1185">Reference proteome</keyword>
<organism evidence="1 2">
    <name type="scientific">Rhizobium viscosum</name>
    <name type="common">Arthrobacter viscosus</name>
    <dbReference type="NCBI Taxonomy" id="1673"/>
    <lineage>
        <taxon>Bacteria</taxon>
        <taxon>Pseudomonadati</taxon>
        <taxon>Pseudomonadota</taxon>
        <taxon>Alphaproteobacteria</taxon>
        <taxon>Hyphomicrobiales</taxon>
        <taxon>Rhizobiaceae</taxon>
        <taxon>Rhizobium/Agrobacterium group</taxon>
        <taxon>Rhizobium</taxon>
    </lineage>
</organism>
<accession>A0ABR9IJI6</accession>
<dbReference type="RefSeq" id="WP_192727539.1">
    <property type="nucleotide sequence ID" value="NZ_BAAAVL010000003.1"/>
</dbReference>
<evidence type="ECO:0000313" key="2">
    <source>
        <dbReference type="Proteomes" id="UP000620262"/>
    </source>
</evidence>
<reference evidence="1 2" key="1">
    <citation type="submission" date="2020-10" db="EMBL/GenBank/DDBJ databases">
        <title>Sequencing the genomes of 1000 actinobacteria strains.</title>
        <authorList>
            <person name="Klenk H.-P."/>
        </authorList>
    </citation>
    <scope>NUCLEOTIDE SEQUENCE [LARGE SCALE GENOMIC DNA]</scope>
    <source>
        <strain evidence="1 2">DSM 7307</strain>
    </source>
</reference>
<dbReference type="Proteomes" id="UP000620262">
    <property type="component" value="Unassembled WGS sequence"/>
</dbReference>
<dbReference type="EMBL" id="JADBEC010000001">
    <property type="protein sequence ID" value="MBE1503345.1"/>
    <property type="molecule type" value="Genomic_DNA"/>
</dbReference>
<proteinExistence type="predicted"/>
<name>A0ABR9IJI6_RHIVS</name>
<sequence>MSAGKIRIGDDLEVEVVDPNSIQPVYADLVTELRVNDGVLYISLANVIVDGESHALSRKAQVCARLRIAGRTAEFIKSVLSQPEPEQAPTGQKLN</sequence>
<evidence type="ECO:0000313" key="1">
    <source>
        <dbReference type="EMBL" id="MBE1503345.1"/>
    </source>
</evidence>
<gene>
    <name evidence="1" type="ORF">H4W29_000526</name>
</gene>